<dbReference type="EMBL" id="CCBN010000011">
    <property type="protein sequence ID" value="CDO55541.1"/>
    <property type="molecule type" value="Genomic_DNA"/>
</dbReference>
<dbReference type="Pfam" id="PF05186">
    <property type="entry name" value="Dpy-30"/>
    <property type="match status" value="1"/>
</dbReference>
<sequence length="98" mass="10108">MDTQQASTLSTPTPDTITPDASTPPAAPTPSNTTSNGGTSTANAGTDTNGAGAPTRRWLNENVTPALLEGMKLLAKEKPSDPLKVLGQFLIDKSNESK</sequence>
<evidence type="ECO:0000313" key="6">
    <source>
        <dbReference type="Proteomes" id="UP000242525"/>
    </source>
</evidence>
<dbReference type="STRING" id="1173061.A0A0J9XDE1"/>
<dbReference type="CDD" id="cd22965">
    <property type="entry name" value="DD_DPY30_SDC1"/>
    <property type="match status" value="1"/>
</dbReference>
<evidence type="ECO:0000256" key="4">
    <source>
        <dbReference type="SAM" id="MobiDB-lite"/>
    </source>
</evidence>
<dbReference type="GO" id="GO:0005634">
    <property type="term" value="C:nucleus"/>
    <property type="evidence" value="ECO:0007669"/>
    <property type="project" value="UniProtKB-SubCell"/>
</dbReference>
<protein>
    <submittedName>
        <fullName evidence="5">Similar to Saccharomyces cerevisiae YDR469W SDC1 Subunit of the COMPASS (Set1C) complex</fullName>
    </submittedName>
</protein>
<accession>A0A0J9XDE1</accession>
<evidence type="ECO:0000313" key="5">
    <source>
        <dbReference type="EMBL" id="CDO55541.1"/>
    </source>
</evidence>
<evidence type="ECO:0000256" key="2">
    <source>
        <dbReference type="ARBA" id="ARBA00010849"/>
    </source>
</evidence>
<comment type="similarity">
    <text evidence="2">Belongs to the dpy-30 family.</text>
</comment>
<comment type="subcellular location">
    <subcellularLocation>
        <location evidence="1">Nucleus</location>
    </subcellularLocation>
</comment>
<dbReference type="OrthoDB" id="417678at2759"/>
<keyword evidence="3" id="KW-0539">Nucleus</keyword>
<feature type="compositionally biased region" description="Low complexity" evidence="4">
    <location>
        <begin position="7"/>
        <end position="55"/>
    </location>
</feature>
<dbReference type="Gene3D" id="1.20.890.10">
    <property type="entry name" value="cAMP-dependent protein kinase regulatory subunit, dimerization-anchoring domain"/>
    <property type="match status" value="1"/>
</dbReference>
<reference evidence="5" key="1">
    <citation type="submission" date="2014-03" db="EMBL/GenBank/DDBJ databases">
        <authorList>
            <person name="Casaregola S."/>
        </authorList>
    </citation>
    <scope>NUCLEOTIDE SEQUENCE [LARGE SCALE GENOMIC DNA]</scope>
    <source>
        <strain evidence="5">CLIB 918</strain>
    </source>
</reference>
<dbReference type="Proteomes" id="UP000242525">
    <property type="component" value="Unassembled WGS sequence"/>
</dbReference>
<gene>
    <name evidence="5" type="ORF">BN980_GECA11s02787g</name>
</gene>
<name>A0A0J9XDE1_GEOCN</name>
<comment type="caution">
    <text evidence="5">The sequence shown here is derived from an EMBL/GenBank/DDBJ whole genome shotgun (WGS) entry which is preliminary data.</text>
</comment>
<organism evidence="5 6">
    <name type="scientific">Geotrichum candidum</name>
    <name type="common">Oospora lactis</name>
    <name type="synonym">Dipodascus geotrichum</name>
    <dbReference type="NCBI Taxonomy" id="1173061"/>
    <lineage>
        <taxon>Eukaryota</taxon>
        <taxon>Fungi</taxon>
        <taxon>Dikarya</taxon>
        <taxon>Ascomycota</taxon>
        <taxon>Saccharomycotina</taxon>
        <taxon>Dipodascomycetes</taxon>
        <taxon>Dipodascales</taxon>
        <taxon>Dipodascaceae</taxon>
        <taxon>Geotrichum</taxon>
    </lineage>
</organism>
<feature type="region of interest" description="Disordered" evidence="4">
    <location>
        <begin position="1"/>
        <end position="59"/>
    </location>
</feature>
<dbReference type="InterPro" id="IPR007858">
    <property type="entry name" value="Dpy-30_motif"/>
</dbReference>
<dbReference type="InterPro" id="IPR049629">
    <property type="entry name" value="DPY30_SDC1_DD"/>
</dbReference>
<evidence type="ECO:0000256" key="3">
    <source>
        <dbReference type="ARBA" id="ARBA00023242"/>
    </source>
</evidence>
<keyword evidence="6" id="KW-1185">Reference proteome</keyword>
<proteinExistence type="inferred from homology"/>
<evidence type="ECO:0000256" key="1">
    <source>
        <dbReference type="ARBA" id="ARBA00004123"/>
    </source>
</evidence>
<dbReference type="AlphaFoldDB" id="A0A0J9XDE1"/>